<sequence length="193" mass="21513">MEQEVQVNESLRETAHTRAAAEKVKPVEENEKINKYKELDQVIRLYSKEPGQLINILQKAQDIFGCLSEEVQSYIAEKTENPVSEINGVVTFYSLFYTEPKGKHTFDLCLGTACYVKGAQELMDSLKDLLKVDEGETTKDRLFTLKSTRCIGACGLAPVLVVDGDVHGKASAGEITKIIQAYRKGEKIEGTKH</sequence>
<comment type="cofactor">
    <cofactor evidence="6">
        <name>[2Fe-2S] cluster</name>
        <dbReference type="ChEBI" id="CHEBI:190135"/>
    </cofactor>
</comment>
<dbReference type="CDD" id="cd03064">
    <property type="entry name" value="TRX_Fd_NuoE"/>
    <property type="match status" value="1"/>
</dbReference>
<dbReference type="GO" id="GO:0050583">
    <property type="term" value="F:hydrogen dehydrogenase (NADP+) activity"/>
    <property type="evidence" value="ECO:0007669"/>
    <property type="project" value="UniProtKB-EC"/>
</dbReference>
<dbReference type="InterPro" id="IPR041921">
    <property type="entry name" value="NuoE_N"/>
</dbReference>
<dbReference type="Pfam" id="PF01257">
    <property type="entry name" value="2Fe-2S_thioredx"/>
    <property type="match status" value="1"/>
</dbReference>
<dbReference type="GO" id="GO:0046872">
    <property type="term" value="F:metal ion binding"/>
    <property type="evidence" value="ECO:0007669"/>
    <property type="project" value="UniProtKB-KW"/>
</dbReference>
<dbReference type="EMBL" id="QFFZ01000034">
    <property type="protein sequence ID" value="TEB10008.1"/>
    <property type="molecule type" value="Genomic_DNA"/>
</dbReference>
<evidence type="ECO:0000256" key="2">
    <source>
        <dbReference type="ARBA" id="ARBA00022714"/>
    </source>
</evidence>
<name>A0A4Y7RLY7_9FIRM</name>
<reference evidence="9 10" key="1">
    <citation type="journal article" date="2018" name="Environ. Microbiol.">
        <title>Novel energy conservation strategies and behaviour of Pelotomaculum schinkii driving syntrophic propionate catabolism.</title>
        <authorList>
            <person name="Hidalgo-Ahumada C.A.P."/>
            <person name="Nobu M.K."/>
            <person name="Narihiro T."/>
            <person name="Tamaki H."/>
            <person name="Liu W.T."/>
            <person name="Kamagata Y."/>
            <person name="Stams A.J.M."/>
            <person name="Imachi H."/>
            <person name="Sousa D.Z."/>
        </authorList>
    </citation>
    <scope>NUCLEOTIDE SEQUENCE [LARGE SCALE GENOMIC DNA]</scope>
    <source>
        <strain evidence="9 10">MGP</strain>
    </source>
</reference>
<keyword evidence="10" id="KW-1185">Reference proteome</keyword>
<gene>
    <name evidence="9" type="primary">hndA_5</name>
    <name evidence="9" type="ORF">Pmgp_02703</name>
</gene>
<feature type="region of interest" description="Disordered" evidence="8">
    <location>
        <begin position="1"/>
        <end position="23"/>
    </location>
</feature>
<evidence type="ECO:0000313" key="10">
    <source>
        <dbReference type="Proteomes" id="UP000297597"/>
    </source>
</evidence>
<dbReference type="RefSeq" id="WP_243119849.1">
    <property type="nucleotide sequence ID" value="NZ_QFFZ01000034.1"/>
</dbReference>
<comment type="cofactor">
    <cofactor evidence="7">
        <name>[2Fe-2S] cluster</name>
        <dbReference type="ChEBI" id="CHEBI:190135"/>
    </cofactor>
    <text evidence="7">Binds 1 [2Fe-2S] cluster.</text>
</comment>
<keyword evidence="5 7" id="KW-0411">Iron-sulfur</keyword>
<organism evidence="9 10">
    <name type="scientific">Pelotomaculum propionicicum</name>
    <dbReference type="NCBI Taxonomy" id="258475"/>
    <lineage>
        <taxon>Bacteria</taxon>
        <taxon>Bacillati</taxon>
        <taxon>Bacillota</taxon>
        <taxon>Clostridia</taxon>
        <taxon>Eubacteriales</taxon>
        <taxon>Desulfotomaculaceae</taxon>
        <taxon>Pelotomaculum</taxon>
    </lineage>
</organism>
<feature type="binding site" evidence="7">
    <location>
        <position position="109"/>
    </location>
    <ligand>
        <name>[2Fe-2S] cluster</name>
        <dbReference type="ChEBI" id="CHEBI:190135"/>
    </ligand>
</feature>
<dbReference type="InterPro" id="IPR002023">
    <property type="entry name" value="NuoE-like"/>
</dbReference>
<evidence type="ECO:0000256" key="1">
    <source>
        <dbReference type="ARBA" id="ARBA00010643"/>
    </source>
</evidence>
<dbReference type="PIRSF" id="PIRSF000216">
    <property type="entry name" value="NADH_DH_24kDa"/>
    <property type="match status" value="1"/>
</dbReference>
<evidence type="ECO:0000256" key="6">
    <source>
        <dbReference type="ARBA" id="ARBA00034078"/>
    </source>
</evidence>
<dbReference type="SUPFAM" id="SSF52833">
    <property type="entry name" value="Thioredoxin-like"/>
    <property type="match status" value="1"/>
</dbReference>
<dbReference type="EC" id="1.12.1.3" evidence="9"/>
<keyword evidence="9" id="KW-0560">Oxidoreductase</keyword>
<feature type="binding site" evidence="7">
    <location>
        <position position="114"/>
    </location>
    <ligand>
        <name>[2Fe-2S] cluster</name>
        <dbReference type="ChEBI" id="CHEBI:190135"/>
    </ligand>
</feature>
<dbReference type="InterPro" id="IPR036249">
    <property type="entry name" value="Thioredoxin-like_sf"/>
</dbReference>
<accession>A0A4Y7RLY7</accession>
<dbReference type="GO" id="GO:0051537">
    <property type="term" value="F:2 iron, 2 sulfur cluster binding"/>
    <property type="evidence" value="ECO:0007669"/>
    <property type="project" value="UniProtKB-KW"/>
</dbReference>
<dbReference type="Proteomes" id="UP000297597">
    <property type="component" value="Unassembled WGS sequence"/>
</dbReference>
<dbReference type="InterPro" id="IPR042128">
    <property type="entry name" value="NuoE_dom"/>
</dbReference>
<dbReference type="InterPro" id="IPR028431">
    <property type="entry name" value="NADP_DH_HndA-like"/>
</dbReference>
<feature type="binding site" evidence="7">
    <location>
        <position position="150"/>
    </location>
    <ligand>
        <name>[2Fe-2S] cluster</name>
        <dbReference type="ChEBI" id="CHEBI:190135"/>
    </ligand>
</feature>
<proteinExistence type="inferred from homology"/>
<dbReference type="Gene3D" id="3.40.30.10">
    <property type="entry name" value="Glutaredoxin"/>
    <property type="match status" value="1"/>
</dbReference>
<dbReference type="PANTHER" id="PTHR43342:SF2">
    <property type="entry name" value="POTENTIAL NAD-REDUCING HYDROGENASE SUBUNIT"/>
    <property type="match status" value="1"/>
</dbReference>
<comment type="similarity">
    <text evidence="1">Belongs to the complex I 24 kDa subunit family.</text>
</comment>
<keyword evidence="2 7" id="KW-0001">2Fe-2S</keyword>
<protein>
    <submittedName>
        <fullName evidence="9">NADP-reducing hydrogenase subunit HndA</fullName>
        <ecNumber evidence="9">1.12.1.3</ecNumber>
    </submittedName>
</protein>
<dbReference type="PANTHER" id="PTHR43342">
    <property type="entry name" value="NADH-QUINONE OXIDOREDUCTASE, E SUBUNIT"/>
    <property type="match status" value="1"/>
</dbReference>
<keyword evidence="3 7" id="KW-0479">Metal-binding</keyword>
<comment type="caution">
    <text evidence="9">The sequence shown here is derived from an EMBL/GenBank/DDBJ whole genome shotgun (WGS) entry which is preliminary data.</text>
</comment>
<evidence type="ECO:0000256" key="4">
    <source>
        <dbReference type="ARBA" id="ARBA00023004"/>
    </source>
</evidence>
<keyword evidence="4 7" id="KW-0408">Iron</keyword>
<evidence type="ECO:0000256" key="5">
    <source>
        <dbReference type="ARBA" id="ARBA00023014"/>
    </source>
</evidence>
<evidence type="ECO:0000256" key="3">
    <source>
        <dbReference type="ARBA" id="ARBA00022723"/>
    </source>
</evidence>
<feature type="binding site" evidence="7">
    <location>
        <position position="154"/>
    </location>
    <ligand>
        <name>[2Fe-2S] cluster</name>
        <dbReference type="ChEBI" id="CHEBI:190135"/>
    </ligand>
</feature>
<evidence type="ECO:0000256" key="7">
    <source>
        <dbReference type="PIRSR" id="PIRSR000216-1"/>
    </source>
</evidence>
<evidence type="ECO:0000313" key="9">
    <source>
        <dbReference type="EMBL" id="TEB10008.1"/>
    </source>
</evidence>
<dbReference type="Gene3D" id="1.10.10.1590">
    <property type="entry name" value="NADH-quinone oxidoreductase subunit E"/>
    <property type="match status" value="1"/>
</dbReference>
<dbReference type="AlphaFoldDB" id="A0A4Y7RLY7"/>
<evidence type="ECO:0000256" key="8">
    <source>
        <dbReference type="SAM" id="MobiDB-lite"/>
    </source>
</evidence>
<feature type="compositionally biased region" description="Basic and acidic residues" evidence="8">
    <location>
        <begin position="10"/>
        <end position="23"/>
    </location>
</feature>